<reference evidence="1" key="1">
    <citation type="submission" date="2022-05" db="EMBL/GenBank/DDBJ databases">
        <title>Chromosome-level genome of Chaenocephalus aceratus.</title>
        <authorList>
            <person name="Park H."/>
        </authorList>
    </citation>
    <scope>NUCLEOTIDE SEQUENCE</scope>
    <source>
        <strain evidence="1">KU_202001</strain>
    </source>
</reference>
<organism evidence="1 2">
    <name type="scientific">Chaenocephalus aceratus</name>
    <name type="common">Blackfin icefish</name>
    <name type="synonym">Chaenichthys aceratus</name>
    <dbReference type="NCBI Taxonomy" id="36190"/>
    <lineage>
        <taxon>Eukaryota</taxon>
        <taxon>Metazoa</taxon>
        <taxon>Chordata</taxon>
        <taxon>Craniata</taxon>
        <taxon>Vertebrata</taxon>
        <taxon>Euteleostomi</taxon>
        <taxon>Actinopterygii</taxon>
        <taxon>Neopterygii</taxon>
        <taxon>Teleostei</taxon>
        <taxon>Neoteleostei</taxon>
        <taxon>Acanthomorphata</taxon>
        <taxon>Eupercaria</taxon>
        <taxon>Perciformes</taxon>
        <taxon>Notothenioidei</taxon>
        <taxon>Channichthyidae</taxon>
        <taxon>Chaenocephalus</taxon>
    </lineage>
</organism>
<accession>A0ACB9X326</accession>
<protein>
    <submittedName>
        <fullName evidence="1">Uncharacterized protein</fullName>
    </submittedName>
</protein>
<evidence type="ECO:0000313" key="1">
    <source>
        <dbReference type="EMBL" id="KAI4820612.1"/>
    </source>
</evidence>
<name>A0ACB9X326_CHAAC</name>
<dbReference type="EMBL" id="CM043793">
    <property type="protein sequence ID" value="KAI4820612.1"/>
    <property type="molecule type" value="Genomic_DNA"/>
</dbReference>
<comment type="caution">
    <text evidence="1">The sequence shown here is derived from an EMBL/GenBank/DDBJ whole genome shotgun (WGS) entry which is preliminary data.</text>
</comment>
<proteinExistence type="predicted"/>
<dbReference type="Proteomes" id="UP001057452">
    <property type="component" value="Chromosome 9"/>
</dbReference>
<evidence type="ECO:0000313" key="2">
    <source>
        <dbReference type="Proteomes" id="UP001057452"/>
    </source>
</evidence>
<sequence>MNSADKKKGLIEEHTTHSLNFSPVQCPHPPSRSISQSWRTVGHPFALKEERTNKLVNFVDRDALGKCLGLE</sequence>
<gene>
    <name evidence="1" type="ORF">KUCAC02_028585</name>
</gene>
<keyword evidence="2" id="KW-1185">Reference proteome</keyword>